<dbReference type="HOGENOM" id="CLU_2122757_0_0_1"/>
<keyword evidence="3" id="KW-1185">Reference proteome</keyword>
<dbReference type="InterPro" id="IPR018712">
    <property type="entry name" value="Tle1-like_cat"/>
</dbReference>
<name>G2Q443_THET4</name>
<dbReference type="VEuPathDB" id="FungiDB:MYCTH_2295258"/>
<dbReference type="eggNOG" id="ENOG502T2V8">
    <property type="taxonomic scope" value="Eukaryota"/>
</dbReference>
<reference evidence="2 3" key="1">
    <citation type="journal article" date="2011" name="Nat. Biotechnol.">
        <title>Comparative genomic analysis of the thermophilic biomass-degrading fungi Myceliophthora thermophila and Thielavia terrestris.</title>
        <authorList>
            <person name="Berka R.M."/>
            <person name="Grigoriev I.V."/>
            <person name="Otillar R."/>
            <person name="Salamov A."/>
            <person name="Grimwood J."/>
            <person name="Reid I."/>
            <person name="Ishmael N."/>
            <person name="John T."/>
            <person name="Darmond C."/>
            <person name="Moisan M.-C."/>
            <person name="Henrissat B."/>
            <person name="Coutinho P.M."/>
            <person name="Lombard V."/>
            <person name="Natvig D.O."/>
            <person name="Lindquist E."/>
            <person name="Schmutz J."/>
            <person name="Lucas S."/>
            <person name="Harris P."/>
            <person name="Powlowski J."/>
            <person name="Bellemare A."/>
            <person name="Taylor D."/>
            <person name="Butler G."/>
            <person name="de Vries R.P."/>
            <person name="Allijn I.E."/>
            <person name="van den Brink J."/>
            <person name="Ushinsky S."/>
            <person name="Storms R."/>
            <person name="Powell A.J."/>
            <person name="Paulsen I.T."/>
            <person name="Elbourne L.D.H."/>
            <person name="Baker S.E."/>
            <person name="Magnuson J."/>
            <person name="LaBoissiere S."/>
            <person name="Clutterbuck A.J."/>
            <person name="Martinez D."/>
            <person name="Wogulis M."/>
            <person name="de Leon A.L."/>
            <person name="Rey M.W."/>
            <person name="Tsang A."/>
        </authorList>
    </citation>
    <scope>NUCLEOTIDE SEQUENCE [LARGE SCALE GENOMIC DNA]</scope>
    <source>
        <strain evidence="3">ATCC 42464 / BCRC 31852 / DSM 1799</strain>
    </source>
</reference>
<dbReference type="PANTHER" id="PTHR33840:SF1">
    <property type="entry name" value="TLE1 PHOSPHOLIPASE DOMAIN-CONTAINING PROTEIN"/>
    <property type="match status" value="1"/>
</dbReference>
<dbReference type="GeneID" id="11513341"/>
<dbReference type="PANTHER" id="PTHR33840">
    <property type="match status" value="1"/>
</dbReference>
<dbReference type="Pfam" id="PF09994">
    <property type="entry name" value="T6SS_Tle1-like_cat"/>
    <property type="match status" value="1"/>
</dbReference>
<feature type="domain" description="T6SS Phospholipase effector Tle1-like catalytic" evidence="1">
    <location>
        <begin position="8"/>
        <end position="110"/>
    </location>
</feature>
<evidence type="ECO:0000313" key="2">
    <source>
        <dbReference type="EMBL" id="AEO53642.1"/>
    </source>
</evidence>
<gene>
    <name evidence="2" type="ORF">MYCTH_2295258</name>
</gene>
<evidence type="ECO:0000259" key="1">
    <source>
        <dbReference type="Pfam" id="PF09994"/>
    </source>
</evidence>
<dbReference type="OrthoDB" id="3057168at2759"/>
<organism evidence="2 3">
    <name type="scientific">Thermothelomyces thermophilus (strain ATCC 42464 / BCRC 31852 / DSM 1799)</name>
    <name type="common">Sporotrichum thermophile</name>
    <dbReference type="NCBI Taxonomy" id="573729"/>
    <lineage>
        <taxon>Eukaryota</taxon>
        <taxon>Fungi</taxon>
        <taxon>Dikarya</taxon>
        <taxon>Ascomycota</taxon>
        <taxon>Pezizomycotina</taxon>
        <taxon>Sordariomycetes</taxon>
        <taxon>Sordariomycetidae</taxon>
        <taxon>Sordariales</taxon>
        <taxon>Chaetomiaceae</taxon>
        <taxon>Thermothelomyces</taxon>
    </lineage>
</organism>
<proteinExistence type="predicted"/>
<dbReference type="KEGG" id="mtm:MYCTH_2295258"/>
<sequence length="114" mass="12522">MNGSDGSSGLDEKVKEAYSFLCHNYDERGGDEIILIGFSRGAFTVRCIASLIASVGLLTKTSLSQLPRIYPLWKQGKPVADFDLDPGSRRDARIRVFCAMWDIVASLGLTHITN</sequence>
<accession>G2Q443</accession>
<evidence type="ECO:0000313" key="3">
    <source>
        <dbReference type="Proteomes" id="UP000007322"/>
    </source>
</evidence>
<dbReference type="InParanoid" id="G2Q443"/>
<dbReference type="EMBL" id="CP003002">
    <property type="protein sequence ID" value="AEO53642.1"/>
    <property type="molecule type" value="Genomic_DNA"/>
</dbReference>
<dbReference type="AlphaFoldDB" id="G2Q443"/>
<dbReference type="RefSeq" id="XP_003658887.1">
    <property type="nucleotide sequence ID" value="XM_003658839.1"/>
</dbReference>
<dbReference type="Proteomes" id="UP000007322">
    <property type="component" value="Chromosome 1"/>
</dbReference>
<protein>
    <recommendedName>
        <fullName evidence="1">T6SS Phospholipase effector Tle1-like catalytic domain-containing protein</fullName>
    </recommendedName>
</protein>